<keyword evidence="1" id="KW-1133">Transmembrane helix</keyword>
<reference evidence="2 3" key="1">
    <citation type="journal article" date="2011" name="J. Bacteriol.">
        <title>Complete genome sequence of the thermoacidophilic crenarchaeon Thermoproteus uzoniensis 768-20.</title>
        <authorList>
            <person name="Mardanov A.V."/>
            <person name="Gumerov V.M."/>
            <person name="Beletsky A.V."/>
            <person name="Prokofeva M.I."/>
            <person name="Bonch-Osmolovskaya E.A."/>
            <person name="Ravin N.V."/>
            <person name="Skryabin K.G."/>
        </authorList>
    </citation>
    <scope>NUCLEOTIDE SEQUENCE [LARGE SCALE GENOMIC DNA]</scope>
    <source>
        <strain evidence="2 3">768-20</strain>
    </source>
</reference>
<dbReference type="EMBL" id="CP002590">
    <property type="protein sequence ID" value="AEA12433.1"/>
    <property type="molecule type" value="Genomic_DNA"/>
</dbReference>
<protein>
    <submittedName>
        <fullName evidence="2">Uncharacterized protein</fullName>
    </submittedName>
</protein>
<gene>
    <name evidence="2" type="ordered locus">TUZN_0950</name>
</gene>
<dbReference type="HOGENOM" id="CLU_2613828_0_0_2"/>
<evidence type="ECO:0000313" key="2">
    <source>
        <dbReference type="EMBL" id="AEA12433.1"/>
    </source>
</evidence>
<evidence type="ECO:0000313" key="3">
    <source>
        <dbReference type="Proteomes" id="UP000008138"/>
    </source>
</evidence>
<feature type="transmembrane region" description="Helical" evidence="1">
    <location>
        <begin position="51"/>
        <end position="69"/>
    </location>
</feature>
<keyword evidence="3" id="KW-1185">Reference proteome</keyword>
<dbReference type="AlphaFoldDB" id="F2L5Y8"/>
<keyword evidence="1" id="KW-0472">Membrane</keyword>
<keyword evidence="1" id="KW-0812">Transmembrane</keyword>
<reference key="2">
    <citation type="submission" date="2011-03" db="EMBL/GenBank/DDBJ databases">
        <title>Complete genome sequence of the thermoacidophilic crenarchaeon Thermoproteus uzoniensis 768-20.</title>
        <authorList>
            <person name="Mardanov A.V."/>
            <person name="Gumerov V.M."/>
            <person name="Beletsky A.V."/>
            <person name="Prokofeva M.I."/>
            <person name="Bonch-Osmolovskaya E.A."/>
            <person name="Ravin N.V."/>
            <person name="Skryabin K.G."/>
        </authorList>
    </citation>
    <scope>NUCLEOTIDE SEQUENCE</scope>
    <source>
        <strain>768-20</strain>
    </source>
</reference>
<name>F2L5Y8_THEU7</name>
<proteinExistence type="predicted"/>
<dbReference type="KEGG" id="tuz:TUZN_0950"/>
<dbReference type="Proteomes" id="UP000008138">
    <property type="component" value="Chromosome"/>
</dbReference>
<accession>F2L5Y8</accession>
<evidence type="ECO:0000256" key="1">
    <source>
        <dbReference type="SAM" id="Phobius"/>
    </source>
</evidence>
<organism evidence="2 3">
    <name type="scientific">Thermoproteus uzoniensis (strain 768-20)</name>
    <dbReference type="NCBI Taxonomy" id="999630"/>
    <lineage>
        <taxon>Archaea</taxon>
        <taxon>Thermoproteota</taxon>
        <taxon>Thermoprotei</taxon>
        <taxon>Thermoproteales</taxon>
        <taxon>Thermoproteaceae</taxon>
        <taxon>Thermoproteus</taxon>
    </lineage>
</organism>
<dbReference type="STRING" id="999630.TUZN_0950"/>
<sequence length="78" mass="8836">MALKAFTDGLRNGCVVTSSTLFPSTKTSTCFLSLSPSTYWSPVLSPIRPDIALFINFIHIHIFIILNNYKILKRIYVK</sequence>